<name>A0AAE9KYX9_9NEIS</name>
<feature type="coiled-coil region" evidence="1">
    <location>
        <begin position="306"/>
        <end position="347"/>
    </location>
</feature>
<proteinExistence type="predicted"/>
<protein>
    <submittedName>
        <fullName evidence="2">Uncharacterized protein</fullName>
    </submittedName>
</protein>
<gene>
    <name evidence="2" type="ORF">LNQ82_03190</name>
</gene>
<dbReference type="Proteomes" id="UP001056819">
    <property type="component" value="Chromosome"/>
</dbReference>
<evidence type="ECO:0000256" key="1">
    <source>
        <dbReference type="SAM" id="Coils"/>
    </source>
</evidence>
<dbReference type="AlphaFoldDB" id="A0AAE9KYX9"/>
<reference evidence="2" key="1">
    <citation type="submission" date="2022-05" db="EMBL/GenBank/DDBJ databases">
        <title>Alysiella filiformis genome sequencing.</title>
        <authorList>
            <person name="Viehboeck T."/>
        </authorList>
    </citation>
    <scope>NUCLEOTIDE SEQUENCE</scope>
    <source>
        <strain evidence="2">DSM 2580</strain>
    </source>
</reference>
<dbReference type="EMBL" id="CP097501">
    <property type="protein sequence ID" value="URD68182.1"/>
    <property type="molecule type" value="Genomic_DNA"/>
</dbReference>
<keyword evidence="1" id="KW-0175">Coiled coil</keyword>
<evidence type="ECO:0000313" key="2">
    <source>
        <dbReference type="EMBL" id="URD68182.1"/>
    </source>
</evidence>
<sequence length="418" mass="48282">MSQFSTQFPVSKKMSREAFINEFVNWRSSSRNSRIEESFYSENQNIFIEKNNHASFDINEKEQILYTSVQTEKYSAVYIQYIEKEKNISFITDISLVDEEGSNYNWLSFQIRNSAHTAGTRLPPINKPKFINQVIENNFGGELFLQVQNKPHYLTESDIQLAADLISGKLNCYIPIVYISLDSNNRYTLLSNDELDKLAQELAGMAHVVIEPSREFSLQLSELTNNKSVFNGYIGIYWAEGNGRNIVFSYRDCNCERIRDTIVTSVSQRRLLEICTGNSINNQYAIWQRNDKETADELLGVASDETERAINKQKKLEQDLDFAQQKLNDAEREIERLKEELKISNKSHISNNQNAVILHCEEVDLYSNEIHDLIISILEGTKNMNEGMDRRMHVLNSILKLNPSRGSGKKLKKKLNKF</sequence>
<organism evidence="2 3">
    <name type="scientific">Conchiformibius steedae DSM 2580</name>
    <dbReference type="NCBI Taxonomy" id="1121352"/>
    <lineage>
        <taxon>Bacteria</taxon>
        <taxon>Pseudomonadati</taxon>
        <taxon>Pseudomonadota</taxon>
        <taxon>Betaproteobacteria</taxon>
        <taxon>Neisseriales</taxon>
        <taxon>Neisseriaceae</taxon>
        <taxon>Conchiformibius</taxon>
    </lineage>
</organism>
<accession>A0AAE9KYX9</accession>
<evidence type="ECO:0000313" key="3">
    <source>
        <dbReference type="Proteomes" id="UP001056819"/>
    </source>
</evidence>
<dbReference type="RefSeq" id="WP_156932350.1">
    <property type="nucleotide sequence ID" value="NZ_CP097501.1"/>
</dbReference>